<dbReference type="InterPro" id="IPR037224">
    <property type="entry name" value="PapC_N_sf"/>
</dbReference>
<dbReference type="InterPro" id="IPR042186">
    <property type="entry name" value="FimD_plug_dom"/>
</dbReference>
<feature type="domain" description="PapC-like C-terminal" evidence="10">
    <location>
        <begin position="732"/>
        <end position="796"/>
    </location>
</feature>
<evidence type="ECO:0000256" key="9">
    <source>
        <dbReference type="ARBA" id="ARBA00023237"/>
    </source>
</evidence>
<evidence type="ECO:0000256" key="1">
    <source>
        <dbReference type="ARBA" id="ARBA00004571"/>
    </source>
</evidence>
<evidence type="ECO:0000259" key="11">
    <source>
        <dbReference type="Pfam" id="PF13954"/>
    </source>
</evidence>
<comment type="subcellular location">
    <subcellularLocation>
        <location evidence="1">Cell outer membrane</location>
        <topology evidence="1">Multi-pass membrane protein</topology>
    </subcellularLocation>
</comment>
<dbReference type="Gene3D" id="2.60.40.2070">
    <property type="match status" value="1"/>
</dbReference>
<dbReference type="PANTHER" id="PTHR30451">
    <property type="entry name" value="OUTER MEMBRANE USHER PROTEIN"/>
    <property type="match status" value="1"/>
</dbReference>
<keyword evidence="4" id="KW-1134">Transmembrane beta strand</keyword>
<comment type="caution">
    <text evidence="12">The sequence shown here is derived from an EMBL/GenBank/DDBJ whole genome shotgun (WGS) entry which is preliminary data.</text>
</comment>
<dbReference type="Pfam" id="PF00577">
    <property type="entry name" value="Usher"/>
    <property type="match status" value="1"/>
</dbReference>
<dbReference type="Pfam" id="PF13954">
    <property type="entry name" value="PapC_N"/>
    <property type="match status" value="1"/>
</dbReference>
<keyword evidence="3" id="KW-0813">Transport</keyword>
<dbReference type="AlphaFoldDB" id="A0A402Q939"/>
<evidence type="ECO:0000256" key="6">
    <source>
        <dbReference type="ARBA" id="ARBA00022692"/>
    </source>
</evidence>
<evidence type="ECO:0000259" key="10">
    <source>
        <dbReference type="Pfam" id="PF13953"/>
    </source>
</evidence>
<gene>
    <name evidence="12" type="ORF">KO51_20570</name>
</gene>
<keyword evidence="5" id="KW-1029">Fimbrium biogenesis</keyword>
<evidence type="ECO:0000256" key="3">
    <source>
        <dbReference type="ARBA" id="ARBA00022448"/>
    </source>
</evidence>
<accession>A0A402Q939</accession>
<sequence>MKFNPGFLGLSDGKSADEINLSWFEHEGGMLPGQYRVDVMLNGEYVDTDVFTFKSSASHPGRLYACVTEERYSRWGITLPDTGTMSPSGKEGETCGEGIARLIPGATERLNFSESQLVLSVPQAYLAPPGWLNTPSRLWDEGVPAAMVNYTVSGSSQENGGQAYDSQYLSLNTALSLKGWRLRQDSNWSRSKGSSGRWQALNTWLSHDYAWGQGGQLTLGQTSTDGSIFDSFPFEGLALSSDDGMIQPLLASFSPVFSGVAYSQAQVTVRQNGVVVYQKNVPAGPFELRDVPQLYSGDVVLEVREADGTVHRTLQTAASVPVLQREGRMRYSLVAGRYRQQDNASGTPSPNLIQGTMAWGLPGDTTIYGGSMVAGNYQAGLIGVGHYFESLGALSLDASHARSVFSSRSALGGVQQGQSYRMEYARSFSETNTSFSLTGYRYATRGFYAFNDLQQMQSGRNDSQYHQRSRLTTTISQDFGPAGQFSLSGSQDSYWNNDSNGYNWMASWSRSFPWVSASLSVGYNRTPQYNQADKSVFMSLSVPLGTWMKQQNISLQSSTSVHNSQVQQQTGVNGSLADNRLSYSVQEGWQNQRQGTSGGASVNWQGASGLYSSAYSWQRDGHQWLYGVSGGITLHQHGLTLSQPLSLNGGNALIEAPGAGNVRLLSGTGQSTDWRGYAVVPGLSPYNKNTVGLDISQLPEDAEALTTNKTLIPTRGALVAVPFHIRTGAKALITLSYNGKPVPFGSMVSVKGTSGGEPVTGIVADEGQVYMSGLPEQGTLKVSWGSEMCSAQYALPSGDGVLGRVSAVCH</sequence>
<evidence type="ECO:0000256" key="5">
    <source>
        <dbReference type="ARBA" id="ARBA00022558"/>
    </source>
</evidence>
<keyword evidence="6" id="KW-0812">Transmembrane</keyword>
<evidence type="ECO:0000313" key="12">
    <source>
        <dbReference type="EMBL" id="MIK93847.1"/>
    </source>
</evidence>
<dbReference type="Gene3D" id="3.10.20.410">
    <property type="match status" value="1"/>
</dbReference>
<organism evidence="12">
    <name type="scientific">Salmonella enterica</name>
    <name type="common">Salmonella choleraesuis</name>
    <dbReference type="NCBI Taxonomy" id="28901"/>
    <lineage>
        <taxon>Bacteria</taxon>
        <taxon>Pseudomonadati</taxon>
        <taxon>Pseudomonadota</taxon>
        <taxon>Gammaproteobacteria</taxon>
        <taxon>Enterobacterales</taxon>
        <taxon>Enterobacteriaceae</taxon>
        <taxon>Salmonella</taxon>
    </lineage>
</organism>
<dbReference type="GO" id="GO:0009279">
    <property type="term" value="C:cell outer membrane"/>
    <property type="evidence" value="ECO:0007669"/>
    <property type="project" value="UniProtKB-SubCell"/>
</dbReference>
<dbReference type="Gene3D" id="2.60.40.3110">
    <property type="match status" value="1"/>
</dbReference>
<dbReference type="InterPro" id="IPR025885">
    <property type="entry name" value="PapC_N"/>
</dbReference>
<dbReference type="Proteomes" id="UP000885283">
    <property type="component" value="Unassembled WGS sequence"/>
</dbReference>
<dbReference type="InterPro" id="IPR000015">
    <property type="entry name" value="Fimb_usher"/>
</dbReference>
<reference evidence="12" key="1">
    <citation type="submission" date="2018-08" db="EMBL/GenBank/DDBJ databases">
        <authorList>
            <consortium name="GenomeTrakr network: Whole genome sequencing for foodborne pathogen traceback"/>
        </authorList>
    </citation>
    <scope>NUCLEOTIDE SEQUENCE [LARGE SCALE GENOMIC DNA]</scope>
    <source>
        <strain evidence="12">FLUFL-1338</strain>
    </source>
</reference>
<evidence type="ECO:0000256" key="4">
    <source>
        <dbReference type="ARBA" id="ARBA00022452"/>
    </source>
</evidence>
<dbReference type="SUPFAM" id="SSF141729">
    <property type="entry name" value="FimD N-terminal domain-like"/>
    <property type="match status" value="1"/>
</dbReference>
<dbReference type="EMBL" id="RSMR01000027">
    <property type="protein sequence ID" value="MIK93847.1"/>
    <property type="molecule type" value="Genomic_DNA"/>
</dbReference>
<evidence type="ECO:0000256" key="2">
    <source>
        <dbReference type="ARBA" id="ARBA00008064"/>
    </source>
</evidence>
<dbReference type="Pfam" id="PF13953">
    <property type="entry name" value="PapC_C"/>
    <property type="match status" value="1"/>
</dbReference>
<keyword evidence="9" id="KW-0998">Cell outer membrane</keyword>
<protein>
    <submittedName>
        <fullName evidence="12">Fimbrial biogenesis outer membrane usher protein</fullName>
    </submittedName>
</protein>
<dbReference type="Gene3D" id="2.60.40.2610">
    <property type="entry name" value="Outer membrane usher protein FimD, plug domain"/>
    <property type="match status" value="1"/>
</dbReference>
<dbReference type="PANTHER" id="PTHR30451:SF21">
    <property type="entry name" value="FIMBRIAL USHER DOMAIN-CONTAINING PROTEIN YDET-RELATED"/>
    <property type="match status" value="1"/>
</dbReference>
<dbReference type="GO" id="GO:0015473">
    <property type="term" value="F:fimbrial usher porin activity"/>
    <property type="evidence" value="ECO:0007669"/>
    <property type="project" value="InterPro"/>
</dbReference>
<name>A0A402Q939_SALER</name>
<evidence type="ECO:0000256" key="8">
    <source>
        <dbReference type="ARBA" id="ARBA00023136"/>
    </source>
</evidence>
<dbReference type="InterPro" id="IPR043142">
    <property type="entry name" value="PapC-like_C_sf"/>
</dbReference>
<keyword evidence="7" id="KW-0732">Signal</keyword>
<dbReference type="InterPro" id="IPR025949">
    <property type="entry name" value="PapC-like_C"/>
</dbReference>
<comment type="similarity">
    <text evidence="2">Belongs to the fimbrial export usher family.</text>
</comment>
<keyword evidence="8" id="KW-0472">Membrane</keyword>
<dbReference type="GO" id="GO:0009297">
    <property type="term" value="P:pilus assembly"/>
    <property type="evidence" value="ECO:0007669"/>
    <property type="project" value="InterPro"/>
</dbReference>
<proteinExistence type="inferred from homology"/>
<evidence type="ECO:0000256" key="7">
    <source>
        <dbReference type="ARBA" id="ARBA00022729"/>
    </source>
</evidence>
<feature type="domain" description="PapC N-terminal" evidence="11">
    <location>
        <begin position="2"/>
        <end position="153"/>
    </location>
</feature>